<evidence type="ECO:0000256" key="1">
    <source>
        <dbReference type="ARBA" id="ARBA00004613"/>
    </source>
</evidence>
<keyword evidence="2" id="KW-0964">Secreted</keyword>
<dbReference type="Pfam" id="PF00089">
    <property type="entry name" value="Trypsin"/>
    <property type="match status" value="1"/>
</dbReference>
<dbReference type="InterPro" id="IPR009003">
    <property type="entry name" value="Peptidase_S1_PA"/>
</dbReference>
<dbReference type="InterPro" id="IPR035914">
    <property type="entry name" value="Sperma_CUB_dom_sf"/>
</dbReference>
<feature type="domain" description="Peptidase S1" evidence="10">
    <location>
        <begin position="167"/>
        <end position="398"/>
    </location>
</feature>
<evidence type="ECO:0000256" key="7">
    <source>
        <dbReference type="PROSITE-ProRule" id="PRU00059"/>
    </source>
</evidence>
<dbReference type="GO" id="GO:0005576">
    <property type="term" value="C:extracellular region"/>
    <property type="evidence" value="ECO:0007669"/>
    <property type="project" value="UniProtKB-SubCell"/>
</dbReference>
<dbReference type="EMBL" id="AY536262">
    <property type="protein sequence ID" value="AAT09848.1"/>
    <property type="molecule type" value="mRNA"/>
</dbReference>
<dbReference type="AlphaFoldDB" id="Q64ID3"/>
<evidence type="ECO:0000256" key="6">
    <source>
        <dbReference type="ARBA" id="ARBA00023157"/>
    </source>
</evidence>
<evidence type="ECO:0000259" key="10">
    <source>
        <dbReference type="PROSITE" id="PS50240"/>
    </source>
</evidence>
<dbReference type="CDD" id="cd00041">
    <property type="entry name" value="CUB"/>
    <property type="match status" value="1"/>
</dbReference>
<dbReference type="PANTHER" id="PTHR24252:SF7">
    <property type="entry name" value="HYALIN"/>
    <property type="match status" value="1"/>
</dbReference>
<evidence type="ECO:0000256" key="3">
    <source>
        <dbReference type="ARBA" id="ARBA00022670"/>
    </source>
</evidence>
<sequence>MSNIWNLLLPVSMVVNTIDKDCQYYQQLDRGHNYYIFNKEYPQNYSAGSSCQWIAKSPKGSKIFLSCDDVTMPKSSKCIQDRIDITFSGSTNLSESHKYCGEGSFSLITEENMLSLTLKTSKRSPGGRFLCAVTALMENTTQMSMNEFAAPNVQPSCQCGWKNDKRIVGGEETLVNEYPAMAGLITRNGKHLCGATIISSRYVITAAHCVYNTDVNTLFLLVGDHDYTTGTDTGFSAIYRVKAYEMWDGYNPSNFQGDIAIVMVDKINFNDNVGPICLPFRYTYETFEREEVTAVGWGQLEFSGQESNVLREVDLEVISNAVCRQDVPSLIDSQMCTFTEGKDACQGDSGGPLFWQNPTTKKLFIVGIISKGLGCGSAVPSENTRVTSYLEWIQRRTGEFFCSA</sequence>
<evidence type="ECO:0000259" key="9">
    <source>
        <dbReference type="PROSITE" id="PS01180"/>
    </source>
</evidence>
<protein>
    <submittedName>
        <fullName evidence="11">Trypsin-like serine proteinase</fullName>
    </submittedName>
</protein>
<dbReference type="PANTHER" id="PTHR24252">
    <property type="entry name" value="ACROSIN-RELATED"/>
    <property type="match status" value="1"/>
</dbReference>
<dbReference type="Pfam" id="PF00431">
    <property type="entry name" value="CUB"/>
    <property type="match status" value="1"/>
</dbReference>
<dbReference type="PROSITE" id="PS00134">
    <property type="entry name" value="TRYPSIN_HIS"/>
    <property type="match status" value="1"/>
</dbReference>
<proteinExistence type="evidence at transcript level"/>
<feature type="domain" description="CUB" evidence="9">
    <location>
        <begin position="22"/>
        <end position="136"/>
    </location>
</feature>
<dbReference type="PROSITE" id="PS00135">
    <property type="entry name" value="TRYPSIN_SER"/>
    <property type="match status" value="1"/>
</dbReference>
<keyword evidence="4 8" id="KW-0378">Hydrolase</keyword>
<dbReference type="MEROPS" id="S01.492"/>
<reference evidence="11" key="1">
    <citation type="journal article" date="2004" name="Insect Biochem. Mol. Biol.">
        <title>A diverse family of serine proteinase genes expressed in cotton boll weevil (Anthonomus grandis): implications for the design of pest-resistant transgenic cotton plants.</title>
        <authorList>
            <person name="Oliveira-Neto O.B."/>
            <person name="Batista J.A."/>
            <person name="Rigden D.J."/>
            <person name="Fragoso R.R."/>
            <person name="Silva R.O."/>
            <person name="Gomes E.A."/>
            <person name="Franco O.L."/>
            <person name="Dias S.C."/>
            <person name="Cordeiro C.M."/>
            <person name="Monnerat R.G."/>
            <person name="Grossi-De-Sa M.F."/>
        </authorList>
    </citation>
    <scope>NUCLEOTIDE SEQUENCE</scope>
</reference>
<dbReference type="InterPro" id="IPR001314">
    <property type="entry name" value="Peptidase_S1A"/>
</dbReference>
<organism evidence="11">
    <name type="scientific">Anthonomus grandis</name>
    <name type="common">Mexican cotton boll weevil</name>
    <name type="synonym">Anthonomus thurberiae</name>
    <dbReference type="NCBI Taxonomy" id="7044"/>
    <lineage>
        <taxon>Eukaryota</taxon>
        <taxon>Metazoa</taxon>
        <taxon>Ecdysozoa</taxon>
        <taxon>Arthropoda</taxon>
        <taxon>Hexapoda</taxon>
        <taxon>Insecta</taxon>
        <taxon>Pterygota</taxon>
        <taxon>Neoptera</taxon>
        <taxon>Endopterygota</taxon>
        <taxon>Coleoptera</taxon>
        <taxon>Polyphaga</taxon>
        <taxon>Cucujiformia</taxon>
        <taxon>Curculionidae</taxon>
        <taxon>Curculioninae</taxon>
        <taxon>Anthonomini</taxon>
        <taxon>Anthonomus</taxon>
    </lineage>
</organism>
<dbReference type="FunFam" id="2.40.10.10:FF:000015">
    <property type="entry name" value="Atrial natriuretic peptide-converting enzyme"/>
    <property type="match status" value="1"/>
</dbReference>
<evidence type="ECO:0000256" key="5">
    <source>
        <dbReference type="ARBA" id="ARBA00022825"/>
    </source>
</evidence>
<dbReference type="PRINTS" id="PR00722">
    <property type="entry name" value="CHYMOTRYPSIN"/>
</dbReference>
<dbReference type="Gene3D" id="2.60.120.290">
    <property type="entry name" value="Spermadhesin, CUB domain"/>
    <property type="match status" value="1"/>
</dbReference>
<dbReference type="GO" id="GO:0006508">
    <property type="term" value="P:proteolysis"/>
    <property type="evidence" value="ECO:0007669"/>
    <property type="project" value="UniProtKB-KW"/>
</dbReference>
<name>Q64ID3_ANTGR</name>
<gene>
    <name evidence="11" type="primary">ser6</name>
</gene>
<dbReference type="InterPro" id="IPR043504">
    <property type="entry name" value="Peptidase_S1_PA_chymotrypsin"/>
</dbReference>
<dbReference type="InterPro" id="IPR000859">
    <property type="entry name" value="CUB_dom"/>
</dbReference>
<evidence type="ECO:0000256" key="2">
    <source>
        <dbReference type="ARBA" id="ARBA00022525"/>
    </source>
</evidence>
<accession>Q64ID3</accession>
<keyword evidence="5 8" id="KW-0720">Serine protease</keyword>
<dbReference type="SUPFAM" id="SSF49854">
    <property type="entry name" value="Spermadhesin, CUB domain"/>
    <property type="match status" value="1"/>
</dbReference>
<keyword evidence="3 8" id="KW-0645">Protease</keyword>
<dbReference type="PROSITE" id="PS01180">
    <property type="entry name" value="CUB"/>
    <property type="match status" value="1"/>
</dbReference>
<comment type="caution">
    <text evidence="7">Lacks conserved residue(s) required for the propagation of feature annotation.</text>
</comment>
<keyword evidence="6" id="KW-1015">Disulfide bond</keyword>
<dbReference type="GO" id="GO:0004252">
    <property type="term" value="F:serine-type endopeptidase activity"/>
    <property type="evidence" value="ECO:0007669"/>
    <property type="project" value="InterPro"/>
</dbReference>
<dbReference type="SMART" id="SM00020">
    <property type="entry name" value="Tryp_SPc"/>
    <property type="match status" value="1"/>
</dbReference>
<evidence type="ECO:0000313" key="11">
    <source>
        <dbReference type="EMBL" id="AAT09848.1"/>
    </source>
</evidence>
<dbReference type="InterPro" id="IPR018114">
    <property type="entry name" value="TRYPSIN_HIS"/>
</dbReference>
<dbReference type="CDD" id="cd00190">
    <property type="entry name" value="Tryp_SPc"/>
    <property type="match status" value="1"/>
</dbReference>
<comment type="subcellular location">
    <subcellularLocation>
        <location evidence="1">Secreted</location>
    </subcellularLocation>
</comment>
<dbReference type="Gene3D" id="2.40.10.10">
    <property type="entry name" value="Trypsin-like serine proteases"/>
    <property type="match status" value="1"/>
</dbReference>
<dbReference type="PROSITE" id="PS50240">
    <property type="entry name" value="TRYPSIN_DOM"/>
    <property type="match status" value="1"/>
</dbReference>
<evidence type="ECO:0000256" key="8">
    <source>
        <dbReference type="RuleBase" id="RU363034"/>
    </source>
</evidence>
<dbReference type="InterPro" id="IPR033116">
    <property type="entry name" value="TRYPSIN_SER"/>
</dbReference>
<dbReference type="InterPro" id="IPR001254">
    <property type="entry name" value="Trypsin_dom"/>
</dbReference>
<dbReference type="SUPFAM" id="SSF50494">
    <property type="entry name" value="Trypsin-like serine proteases"/>
    <property type="match status" value="1"/>
</dbReference>
<dbReference type="SMART" id="SM00042">
    <property type="entry name" value="CUB"/>
    <property type="match status" value="1"/>
</dbReference>
<evidence type="ECO:0000256" key="4">
    <source>
        <dbReference type="ARBA" id="ARBA00022801"/>
    </source>
</evidence>